<feature type="region of interest" description="Disordered" evidence="1">
    <location>
        <begin position="57"/>
        <end position="78"/>
    </location>
</feature>
<sequence length="78" mass="8289">MAREGTGRQLRLVFRREGWGDPVPLARLVKQIPGLTGETGKRDATRAVGAGAVEGTSNLEIPGFRGTSTKSAAKQLKL</sequence>
<gene>
    <name evidence="2" type="ORF">GCM10023188_19640</name>
</gene>
<evidence type="ECO:0000313" key="2">
    <source>
        <dbReference type="EMBL" id="GAA4431766.1"/>
    </source>
</evidence>
<keyword evidence="3" id="KW-1185">Reference proteome</keyword>
<evidence type="ECO:0000313" key="3">
    <source>
        <dbReference type="Proteomes" id="UP001500552"/>
    </source>
</evidence>
<reference evidence="3" key="1">
    <citation type="journal article" date="2019" name="Int. J. Syst. Evol. Microbiol.">
        <title>The Global Catalogue of Microorganisms (GCM) 10K type strain sequencing project: providing services to taxonomists for standard genome sequencing and annotation.</title>
        <authorList>
            <consortium name="The Broad Institute Genomics Platform"/>
            <consortium name="The Broad Institute Genome Sequencing Center for Infectious Disease"/>
            <person name="Wu L."/>
            <person name="Ma J."/>
        </authorList>
    </citation>
    <scope>NUCLEOTIDE SEQUENCE [LARGE SCALE GENOMIC DNA]</scope>
    <source>
        <strain evidence="3">JCM 17926</strain>
    </source>
</reference>
<proteinExistence type="predicted"/>
<organism evidence="2 3">
    <name type="scientific">Pontibacter saemangeumensis</name>
    <dbReference type="NCBI Taxonomy" id="1084525"/>
    <lineage>
        <taxon>Bacteria</taxon>
        <taxon>Pseudomonadati</taxon>
        <taxon>Bacteroidota</taxon>
        <taxon>Cytophagia</taxon>
        <taxon>Cytophagales</taxon>
        <taxon>Hymenobacteraceae</taxon>
        <taxon>Pontibacter</taxon>
    </lineage>
</organism>
<dbReference type="EMBL" id="BAABHC010000010">
    <property type="protein sequence ID" value="GAA4431766.1"/>
    <property type="molecule type" value="Genomic_DNA"/>
</dbReference>
<accession>A0ABP8LMU3</accession>
<dbReference type="Proteomes" id="UP001500552">
    <property type="component" value="Unassembled WGS sequence"/>
</dbReference>
<protein>
    <submittedName>
        <fullName evidence="2">Uncharacterized protein</fullName>
    </submittedName>
</protein>
<evidence type="ECO:0000256" key="1">
    <source>
        <dbReference type="SAM" id="MobiDB-lite"/>
    </source>
</evidence>
<name>A0ABP8LMU3_9BACT</name>
<comment type="caution">
    <text evidence="2">The sequence shown here is derived from an EMBL/GenBank/DDBJ whole genome shotgun (WGS) entry which is preliminary data.</text>
</comment>